<evidence type="ECO:0000256" key="9">
    <source>
        <dbReference type="ARBA" id="ARBA00022516"/>
    </source>
</evidence>
<evidence type="ECO:0000256" key="10">
    <source>
        <dbReference type="ARBA" id="ARBA00022679"/>
    </source>
</evidence>
<keyword evidence="13 19" id="KW-1133">Transmembrane helix</keyword>
<organism evidence="20 21">
    <name type="scientific">Sphingobium baderi</name>
    <dbReference type="NCBI Taxonomy" id="1332080"/>
    <lineage>
        <taxon>Bacteria</taxon>
        <taxon>Pseudomonadati</taxon>
        <taxon>Pseudomonadota</taxon>
        <taxon>Alphaproteobacteria</taxon>
        <taxon>Sphingomonadales</taxon>
        <taxon>Sphingomonadaceae</taxon>
        <taxon>Sphingobium</taxon>
    </lineage>
</organism>
<keyword evidence="11 18" id="KW-0812">Transmembrane</keyword>
<sequence>MASELRTRTIVGLGLVALALGALLMGGFLFWLLLVVAGVLMQGEWGALVGASEERRRMAMFAVSVPLAILCPLAAGISWLAFVLMMSAFFFVLLTGRSLALALGVLYVCVPVMALLLLRGQAPDGYGLLLAFWALALVWATDIGAYFAGRSIGGPKLAPRVSPSKTWAGLAGGVLAALLTGFALHRFAGLPIQLAAASGLLAVAAQLGDLLESAMKRRAGVKDSGALLPGHGGVMDRLDGVVAAAPLAAALFLLVGAA</sequence>
<evidence type="ECO:0000256" key="11">
    <source>
        <dbReference type="ARBA" id="ARBA00022692"/>
    </source>
</evidence>
<dbReference type="PROSITE" id="PS01315">
    <property type="entry name" value="CDS"/>
    <property type="match status" value="1"/>
</dbReference>
<keyword evidence="9" id="KW-0444">Lipid biosynthesis</keyword>
<evidence type="ECO:0000256" key="12">
    <source>
        <dbReference type="ARBA" id="ARBA00022695"/>
    </source>
</evidence>
<dbReference type="AlphaFoldDB" id="A0A0S3EY39"/>
<evidence type="ECO:0000256" key="5">
    <source>
        <dbReference type="ARBA" id="ARBA00010185"/>
    </source>
</evidence>
<dbReference type="Pfam" id="PF01148">
    <property type="entry name" value="CTP_transf_1"/>
    <property type="match status" value="1"/>
</dbReference>
<dbReference type="UniPathway" id="UPA00557">
    <property type="reaction ID" value="UER00614"/>
</dbReference>
<evidence type="ECO:0000256" key="16">
    <source>
        <dbReference type="ARBA" id="ARBA00023209"/>
    </source>
</evidence>
<feature type="transmembrane region" description="Helical" evidence="19">
    <location>
        <begin position="12"/>
        <end position="39"/>
    </location>
</feature>
<evidence type="ECO:0000256" key="8">
    <source>
        <dbReference type="ARBA" id="ARBA00022475"/>
    </source>
</evidence>
<dbReference type="OrthoDB" id="9799199at2"/>
<dbReference type="EMBL" id="CP013264">
    <property type="protein sequence ID" value="ALR20351.1"/>
    <property type="molecule type" value="Genomic_DNA"/>
</dbReference>
<evidence type="ECO:0000256" key="4">
    <source>
        <dbReference type="ARBA" id="ARBA00005189"/>
    </source>
</evidence>
<feature type="transmembrane region" description="Helical" evidence="19">
    <location>
        <begin position="99"/>
        <end position="120"/>
    </location>
</feature>
<evidence type="ECO:0000256" key="1">
    <source>
        <dbReference type="ARBA" id="ARBA00001698"/>
    </source>
</evidence>
<keyword evidence="16" id="KW-0594">Phospholipid biosynthesis</keyword>
<gene>
    <name evidence="20" type="ORF">ATN00_08580</name>
</gene>
<dbReference type="RefSeq" id="WP_062063935.1">
    <property type="nucleotide sequence ID" value="NZ_CP013264.1"/>
</dbReference>
<feature type="transmembrane region" description="Helical" evidence="19">
    <location>
        <begin position="167"/>
        <end position="184"/>
    </location>
</feature>
<evidence type="ECO:0000256" key="18">
    <source>
        <dbReference type="RuleBase" id="RU003938"/>
    </source>
</evidence>
<comment type="subcellular location">
    <subcellularLocation>
        <location evidence="2">Cell membrane</location>
        <topology evidence="2">Multi-pass membrane protein</topology>
    </subcellularLocation>
</comment>
<dbReference type="Proteomes" id="UP000056968">
    <property type="component" value="Chromosome"/>
</dbReference>
<comment type="catalytic activity">
    <reaction evidence="1 18">
        <text>a 1,2-diacyl-sn-glycero-3-phosphate + CTP + H(+) = a CDP-1,2-diacyl-sn-glycerol + diphosphate</text>
        <dbReference type="Rhea" id="RHEA:16229"/>
        <dbReference type="ChEBI" id="CHEBI:15378"/>
        <dbReference type="ChEBI" id="CHEBI:33019"/>
        <dbReference type="ChEBI" id="CHEBI:37563"/>
        <dbReference type="ChEBI" id="CHEBI:58332"/>
        <dbReference type="ChEBI" id="CHEBI:58608"/>
        <dbReference type="EC" id="2.7.7.41"/>
    </reaction>
</comment>
<dbReference type="InterPro" id="IPR000374">
    <property type="entry name" value="PC_trans"/>
</dbReference>
<evidence type="ECO:0000256" key="7">
    <source>
        <dbReference type="ARBA" id="ARBA00019373"/>
    </source>
</evidence>
<keyword evidence="12 18" id="KW-0548">Nucleotidyltransferase</keyword>
<keyword evidence="15 19" id="KW-0472">Membrane</keyword>
<evidence type="ECO:0000256" key="13">
    <source>
        <dbReference type="ARBA" id="ARBA00022989"/>
    </source>
</evidence>
<dbReference type="STRING" id="1332080.ATN00_08580"/>
<dbReference type="GO" id="GO:0005886">
    <property type="term" value="C:plasma membrane"/>
    <property type="evidence" value="ECO:0007669"/>
    <property type="project" value="UniProtKB-SubCell"/>
</dbReference>
<dbReference type="GO" id="GO:0004605">
    <property type="term" value="F:phosphatidate cytidylyltransferase activity"/>
    <property type="evidence" value="ECO:0007669"/>
    <property type="project" value="UniProtKB-EC"/>
</dbReference>
<dbReference type="PANTHER" id="PTHR46382:SF1">
    <property type="entry name" value="PHOSPHATIDATE CYTIDYLYLTRANSFERASE"/>
    <property type="match status" value="1"/>
</dbReference>
<evidence type="ECO:0000256" key="6">
    <source>
        <dbReference type="ARBA" id="ARBA00012487"/>
    </source>
</evidence>
<keyword evidence="8" id="KW-1003">Cell membrane</keyword>
<keyword evidence="21" id="KW-1185">Reference proteome</keyword>
<name>A0A0S3EY39_9SPHN</name>
<evidence type="ECO:0000256" key="3">
    <source>
        <dbReference type="ARBA" id="ARBA00005119"/>
    </source>
</evidence>
<evidence type="ECO:0000256" key="17">
    <source>
        <dbReference type="ARBA" id="ARBA00023264"/>
    </source>
</evidence>
<comment type="pathway">
    <text evidence="3 18">Phospholipid metabolism; CDP-diacylglycerol biosynthesis; CDP-diacylglycerol from sn-glycerol 3-phosphate: step 3/3.</text>
</comment>
<protein>
    <recommendedName>
        <fullName evidence="7 18">Phosphatidate cytidylyltransferase</fullName>
        <ecNumber evidence="6 18">2.7.7.41</ecNumber>
    </recommendedName>
</protein>
<proteinExistence type="inferred from homology"/>
<comment type="pathway">
    <text evidence="4">Lipid metabolism.</text>
</comment>
<comment type="similarity">
    <text evidence="5 18">Belongs to the CDS family.</text>
</comment>
<dbReference type="EC" id="2.7.7.41" evidence="6 18"/>
<reference evidence="20 21" key="1">
    <citation type="submission" date="2015-11" db="EMBL/GenBank/DDBJ databases">
        <title>A Two-component Flavoprotein Monooxygenase System MeaXY Responsible for para-Hydroxylation of 2-Methyl-6-ethylaniline and 2,6-Diethylaniline in Sphingobium baderi DE-13.</title>
        <authorList>
            <person name="Cheng M."/>
            <person name="Meng Q."/>
            <person name="Yang Y."/>
            <person name="Chu C."/>
            <person name="Yan X."/>
            <person name="He J."/>
            <person name="Li S."/>
        </authorList>
    </citation>
    <scope>NUCLEOTIDE SEQUENCE [LARGE SCALE GENOMIC DNA]</scope>
    <source>
        <strain evidence="20 21">DE-13</strain>
    </source>
</reference>
<evidence type="ECO:0000256" key="15">
    <source>
        <dbReference type="ARBA" id="ARBA00023136"/>
    </source>
</evidence>
<dbReference type="PANTHER" id="PTHR46382">
    <property type="entry name" value="PHOSPHATIDATE CYTIDYLYLTRANSFERASE"/>
    <property type="match status" value="1"/>
</dbReference>
<evidence type="ECO:0000313" key="20">
    <source>
        <dbReference type="EMBL" id="ALR20351.1"/>
    </source>
</evidence>
<evidence type="ECO:0000256" key="2">
    <source>
        <dbReference type="ARBA" id="ARBA00004651"/>
    </source>
</evidence>
<keyword evidence="14" id="KW-0443">Lipid metabolism</keyword>
<evidence type="ECO:0000313" key="21">
    <source>
        <dbReference type="Proteomes" id="UP000056968"/>
    </source>
</evidence>
<keyword evidence="10 18" id="KW-0808">Transferase</keyword>
<feature type="transmembrane region" description="Helical" evidence="19">
    <location>
        <begin position="59"/>
        <end position="92"/>
    </location>
</feature>
<accession>A0A0S3EY39</accession>
<dbReference type="KEGG" id="sbd:ATN00_08580"/>
<feature type="transmembrane region" description="Helical" evidence="19">
    <location>
        <begin position="126"/>
        <end position="147"/>
    </location>
</feature>
<evidence type="ECO:0000256" key="14">
    <source>
        <dbReference type="ARBA" id="ARBA00023098"/>
    </source>
</evidence>
<keyword evidence="17" id="KW-1208">Phospholipid metabolism</keyword>
<evidence type="ECO:0000256" key="19">
    <source>
        <dbReference type="SAM" id="Phobius"/>
    </source>
</evidence>
<dbReference type="GO" id="GO:0016024">
    <property type="term" value="P:CDP-diacylglycerol biosynthetic process"/>
    <property type="evidence" value="ECO:0007669"/>
    <property type="project" value="UniProtKB-UniPathway"/>
</dbReference>